<dbReference type="InterPro" id="IPR022037">
    <property type="entry name" value="DUF3606"/>
</dbReference>
<comment type="caution">
    <text evidence="2">The sequence shown here is derived from an EMBL/GenBank/DDBJ whole genome shotgun (WGS) entry which is preliminary data.</text>
</comment>
<dbReference type="Pfam" id="PF12244">
    <property type="entry name" value="DUF3606"/>
    <property type="match status" value="1"/>
</dbReference>
<proteinExistence type="predicted"/>
<dbReference type="RefSeq" id="WP_343030850.1">
    <property type="nucleotide sequence ID" value="NZ_WQRF01000001.1"/>
</dbReference>
<evidence type="ECO:0000313" key="3">
    <source>
        <dbReference type="Proteomes" id="UP000438106"/>
    </source>
</evidence>
<evidence type="ECO:0000256" key="1">
    <source>
        <dbReference type="SAM" id="MobiDB-lite"/>
    </source>
</evidence>
<protein>
    <submittedName>
        <fullName evidence="2">DUF3606 domain-containing protein</fullName>
    </submittedName>
</protein>
<name>A0A7X3K2U9_9HYPH</name>
<dbReference type="Proteomes" id="UP000438106">
    <property type="component" value="Unassembled WGS sequence"/>
</dbReference>
<keyword evidence="3" id="KW-1185">Reference proteome</keyword>
<organism evidence="2 3">
    <name type="scientific">Devosia marina</name>
    <dbReference type="NCBI Taxonomy" id="2683198"/>
    <lineage>
        <taxon>Bacteria</taxon>
        <taxon>Pseudomonadati</taxon>
        <taxon>Pseudomonadota</taxon>
        <taxon>Alphaproteobacteria</taxon>
        <taxon>Hyphomicrobiales</taxon>
        <taxon>Devosiaceae</taxon>
        <taxon>Devosia</taxon>
    </lineage>
</organism>
<reference evidence="2 3" key="1">
    <citation type="submission" date="2019-12" db="EMBL/GenBank/DDBJ databases">
        <title>Devosia maris sp. nov., isolated from the deep seawater.</title>
        <authorList>
            <person name="Liu Y."/>
        </authorList>
    </citation>
    <scope>NUCLEOTIDE SEQUENCE [LARGE SCALE GENOMIC DNA]</scope>
    <source>
        <strain evidence="2 3">L53-10-65</strain>
    </source>
</reference>
<evidence type="ECO:0000313" key="2">
    <source>
        <dbReference type="EMBL" id="MVS98827.1"/>
    </source>
</evidence>
<sequence length="61" mass="7096">MVSEARHANNSQDRARVAGQQDHGVRYEANRQNVSKDEVRRAVKDMRNSRDKVDDKLDRES</sequence>
<dbReference type="EMBL" id="WQRF01000001">
    <property type="protein sequence ID" value="MVS98827.1"/>
    <property type="molecule type" value="Genomic_DNA"/>
</dbReference>
<gene>
    <name evidence="2" type="ORF">GO014_07310</name>
</gene>
<accession>A0A7X3K2U9</accession>
<feature type="region of interest" description="Disordered" evidence="1">
    <location>
        <begin position="1"/>
        <end position="61"/>
    </location>
</feature>
<dbReference type="AlphaFoldDB" id="A0A7X3K2U9"/>
<feature type="compositionally biased region" description="Basic and acidic residues" evidence="1">
    <location>
        <begin position="23"/>
        <end position="61"/>
    </location>
</feature>